<name>A0ABW5ME70_9SPHI</name>
<evidence type="ECO:0000313" key="2">
    <source>
        <dbReference type="Proteomes" id="UP001597461"/>
    </source>
</evidence>
<dbReference type="Proteomes" id="UP001597461">
    <property type="component" value="Unassembled WGS sequence"/>
</dbReference>
<evidence type="ECO:0000313" key="1">
    <source>
        <dbReference type="EMBL" id="MFD2581510.1"/>
    </source>
</evidence>
<gene>
    <name evidence="1" type="ORF">ACFSR6_03350</name>
</gene>
<accession>A0ABW5ME70</accession>
<comment type="caution">
    <text evidence="1">The sequence shown here is derived from an EMBL/GenBank/DDBJ whole genome shotgun (WGS) entry which is preliminary data.</text>
</comment>
<dbReference type="SUPFAM" id="SSF52540">
    <property type="entry name" value="P-loop containing nucleoside triphosphate hydrolases"/>
    <property type="match status" value="1"/>
</dbReference>
<dbReference type="EMBL" id="JBHULL010000003">
    <property type="protein sequence ID" value="MFD2581510.1"/>
    <property type="molecule type" value="Genomic_DNA"/>
</dbReference>
<proteinExistence type="predicted"/>
<dbReference type="RefSeq" id="WP_379074907.1">
    <property type="nucleotide sequence ID" value="NZ_JBHULL010000003.1"/>
</dbReference>
<sequence>MERDLHYSAIVVGRKGVGKSTYMAKTASQYPSGSKVLIIDVNGSPAYNSFKTIEPKQVKLFRSGHAKLLGTPTDETLEIIARDFRDGLIVFEDATKYISGNVRPSIKRFLVDHRMFQVDLIFAFHSLKFVPPFFWSMISYCTIFKTAEVFNKKYQDRIPNYEIIKKAYDKVAASKDVRFNITVETLV</sequence>
<protein>
    <submittedName>
        <fullName evidence="1">Uncharacterized protein</fullName>
    </submittedName>
</protein>
<reference evidence="2" key="1">
    <citation type="journal article" date="2019" name="Int. J. Syst. Evol. Microbiol.">
        <title>The Global Catalogue of Microorganisms (GCM) 10K type strain sequencing project: providing services to taxonomists for standard genome sequencing and annotation.</title>
        <authorList>
            <consortium name="The Broad Institute Genomics Platform"/>
            <consortium name="The Broad Institute Genome Sequencing Center for Infectious Disease"/>
            <person name="Wu L."/>
            <person name="Ma J."/>
        </authorList>
    </citation>
    <scope>NUCLEOTIDE SEQUENCE [LARGE SCALE GENOMIC DNA]</scope>
    <source>
        <strain evidence="2">KCTC 42866</strain>
    </source>
</reference>
<dbReference type="Gene3D" id="3.40.50.300">
    <property type="entry name" value="P-loop containing nucleotide triphosphate hydrolases"/>
    <property type="match status" value="1"/>
</dbReference>
<organism evidence="1 2">
    <name type="scientific">Pedobacter vanadiisoli</name>
    <dbReference type="NCBI Taxonomy" id="1761975"/>
    <lineage>
        <taxon>Bacteria</taxon>
        <taxon>Pseudomonadati</taxon>
        <taxon>Bacteroidota</taxon>
        <taxon>Sphingobacteriia</taxon>
        <taxon>Sphingobacteriales</taxon>
        <taxon>Sphingobacteriaceae</taxon>
        <taxon>Pedobacter</taxon>
    </lineage>
</organism>
<dbReference type="InterPro" id="IPR027417">
    <property type="entry name" value="P-loop_NTPase"/>
</dbReference>
<keyword evidence="2" id="KW-1185">Reference proteome</keyword>